<protein>
    <submittedName>
        <fullName evidence="9">PTS system transporter subunit IIA</fullName>
    </submittedName>
</protein>
<dbReference type="InterPro" id="IPR004701">
    <property type="entry name" value="PTS_EIIA_man-typ"/>
</dbReference>
<keyword evidence="2" id="KW-0813">Transport</keyword>
<keyword evidence="4" id="KW-0762">Sugar transport</keyword>
<dbReference type="PANTHER" id="PTHR33799">
    <property type="entry name" value="PTS PERMEASE-RELATED-RELATED"/>
    <property type="match status" value="1"/>
</dbReference>
<evidence type="ECO:0000256" key="2">
    <source>
        <dbReference type="ARBA" id="ARBA00022448"/>
    </source>
</evidence>
<organism evidence="9 10">
    <name type="scientific">Asaia krungthepensis NRIC 0535</name>
    <dbReference type="NCBI Taxonomy" id="1307925"/>
    <lineage>
        <taxon>Bacteria</taxon>
        <taxon>Pseudomonadati</taxon>
        <taxon>Pseudomonadota</taxon>
        <taxon>Alphaproteobacteria</taxon>
        <taxon>Acetobacterales</taxon>
        <taxon>Acetobacteraceae</taxon>
        <taxon>Asaia</taxon>
    </lineage>
</organism>
<dbReference type="InterPro" id="IPR051471">
    <property type="entry name" value="Bacterial_PTS_sugar_comp"/>
</dbReference>
<keyword evidence="5" id="KW-0808">Transferase</keyword>
<evidence type="ECO:0000259" key="8">
    <source>
        <dbReference type="PROSITE" id="PS51096"/>
    </source>
</evidence>
<evidence type="ECO:0000313" key="10">
    <source>
        <dbReference type="Proteomes" id="UP001062776"/>
    </source>
</evidence>
<gene>
    <name evidence="9" type="ORF">AA0535_0099</name>
</gene>
<dbReference type="PANTHER" id="PTHR33799:SF1">
    <property type="entry name" value="PTS SYSTEM MANNOSE-SPECIFIC EIIAB COMPONENT-RELATED"/>
    <property type="match status" value="1"/>
</dbReference>
<dbReference type="PROSITE" id="PS51096">
    <property type="entry name" value="PTS_EIIA_TYPE_4"/>
    <property type="match status" value="1"/>
</dbReference>
<evidence type="ECO:0000313" key="9">
    <source>
        <dbReference type="EMBL" id="GBQ82871.1"/>
    </source>
</evidence>
<proteinExistence type="predicted"/>
<comment type="caution">
    <text evidence="9">The sequence shown here is derived from an EMBL/GenBank/DDBJ whole genome shotgun (WGS) entry which is preliminary data.</text>
</comment>
<dbReference type="Gene3D" id="3.40.50.510">
    <property type="entry name" value="Phosphotransferase system, mannose-type IIA component"/>
    <property type="match status" value="1"/>
</dbReference>
<name>A0ABQ0PVT3_9PROT</name>
<dbReference type="CDD" id="cd00006">
    <property type="entry name" value="PTS_IIA_man"/>
    <property type="match status" value="1"/>
</dbReference>
<evidence type="ECO:0000256" key="5">
    <source>
        <dbReference type="ARBA" id="ARBA00022679"/>
    </source>
</evidence>
<reference evidence="9" key="1">
    <citation type="submission" date="2013-04" db="EMBL/GenBank/DDBJ databases">
        <title>The genome sequencing project of 58 acetic acid bacteria.</title>
        <authorList>
            <person name="Okamoto-Kainuma A."/>
            <person name="Ishikawa M."/>
            <person name="Umino S."/>
            <person name="Koizumi Y."/>
            <person name="Shiwa Y."/>
            <person name="Yoshikawa H."/>
            <person name="Matsutani M."/>
            <person name="Matsushita K."/>
        </authorList>
    </citation>
    <scope>NUCLEOTIDE SEQUENCE</scope>
    <source>
        <strain evidence="9">NRIC 0535</strain>
    </source>
</reference>
<comment type="subcellular location">
    <subcellularLocation>
        <location evidence="1">Cytoplasm</location>
    </subcellularLocation>
</comment>
<dbReference type="RefSeq" id="WP_264813914.1">
    <property type="nucleotide sequence ID" value="NZ_BAPV01000001.1"/>
</dbReference>
<accession>A0ABQ0PVT3</accession>
<sequence length="169" mass="17761">MIGIVLVTHGSLAQSLLEIVTHVVGPQRQIATMGISPDDDIVAARPLLDAAIISVDTGDGVLLLTDMFGSTPSNLALSLRQEGRVEVLAGVNVPMLVKLAKTRCTRSLAECAELATMAGRKYIAAASQLPPSCLQGGKSCEMVVTTTMKYVSPLPPISPLLAPMRQVAR</sequence>
<keyword evidence="6" id="KW-0598">Phosphotransferase system</keyword>
<keyword evidence="10" id="KW-1185">Reference proteome</keyword>
<dbReference type="EMBL" id="BAPV01000001">
    <property type="protein sequence ID" value="GBQ82871.1"/>
    <property type="molecule type" value="Genomic_DNA"/>
</dbReference>
<evidence type="ECO:0000256" key="6">
    <source>
        <dbReference type="ARBA" id="ARBA00022683"/>
    </source>
</evidence>
<dbReference type="SUPFAM" id="SSF53062">
    <property type="entry name" value="PTS system fructose IIA component-like"/>
    <property type="match status" value="1"/>
</dbReference>
<dbReference type="InterPro" id="IPR033887">
    <property type="entry name" value="PTS_IIA_man"/>
</dbReference>
<dbReference type="Proteomes" id="UP001062776">
    <property type="component" value="Unassembled WGS sequence"/>
</dbReference>
<feature type="domain" description="PTS EIIA type-4" evidence="8">
    <location>
        <begin position="1"/>
        <end position="123"/>
    </location>
</feature>
<evidence type="ECO:0000256" key="7">
    <source>
        <dbReference type="ARBA" id="ARBA00022777"/>
    </source>
</evidence>
<evidence type="ECO:0000256" key="1">
    <source>
        <dbReference type="ARBA" id="ARBA00004496"/>
    </source>
</evidence>
<evidence type="ECO:0000256" key="3">
    <source>
        <dbReference type="ARBA" id="ARBA00022490"/>
    </source>
</evidence>
<evidence type="ECO:0000256" key="4">
    <source>
        <dbReference type="ARBA" id="ARBA00022597"/>
    </source>
</evidence>
<dbReference type="InterPro" id="IPR036662">
    <property type="entry name" value="PTS_EIIA_man-typ_sf"/>
</dbReference>
<dbReference type="Pfam" id="PF03610">
    <property type="entry name" value="EIIA-man"/>
    <property type="match status" value="1"/>
</dbReference>
<keyword evidence="3" id="KW-0963">Cytoplasm</keyword>
<keyword evidence="7" id="KW-0418">Kinase</keyword>